<evidence type="ECO:0000259" key="3">
    <source>
        <dbReference type="PROSITE" id="PS50113"/>
    </source>
</evidence>
<reference evidence="4 5" key="1">
    <citation type="journal article" date="2016" name="ISME J.">
        <title>Chasing the elusive Euryarchaeota class WSA2: genomes reveal a uniquely fastidious methyl-reducing methanogen.</title>
        <authorList>
            <person name="Nobu M.K."/>
            <person name="Narihiro T."/>
            <person name="Kuroda K."/>
            <person name="Mei R."/>
            <person name="Liu W.T."/>
        </authorList>
    </citation>
    <scope>NUCLEOTIDE SEQUENCE [LARGE SCALE GENOMIC DNA]</scope>
    <source>
        <strain evidence="4">U1lsi0528_Bin089</strain>
    </source>
</reference>
<dbReference type="Pfam" id="PF13426">
    <property type="entry name" value="PAS_9"/>
    <property type="match status" value="1"/>
</dbReference>
<dbReference type="InterPro" id="IPR035965">
    <property type="entry name" value="PAS-like_dom_sf"/>
</dbReference>
<keyword evidence="1" id="KW-1133">Transmembrane helix</keyword>
<dbReference type="PANTHER" id="PTHR44757:SF2">
    <property type="entry name" value="BIOFILM ARCHITECTURE MAINTENANCE PROTEIN MBAA"/>
    <property type="match status" value="1"/>
</dbReference>
<name>A0A150J7S9_9EURY</name>
<feature type="transmembrane region" description="Helical" evidence="1">
    <location>
        <begin position="12"/>
        <end position="30"/>
    </location>
</feature>
<dbReference type="InterPro" id="IPR000014">
    <property type="entry name" value="PAS"/>
</dbReference>
<dbReference type="SUPFAM" id="SSF55785">
    <property type="entry name" value="PYP-like sensor domain (PAS domain)"/>
    <property type="match status" value="1"/>
</dbReference>
<dbReference type="Proteomes" id="UP000075578">
    <property type="component" value="Unassembled WGS sequence"/>
</dbReference>
<feature type="domain" description="PAS" evidence="2">
    <location>
        <begin position="85"/>
        <end position="133"/>
    </location>
</feature>
<proteinExistence type="predicted"/>
<dbReference type="GO" id="GO:0016301">
    <property type="term" value="F:kinase activity"/>
    <property type="evidence" value="ECO:0007669"/>
    <property type="project" value="UniProtKB-KW"/>
</dbReference>
<dbReference type="AlphaFoldDB" id="A0A150J7S9"/>
<feature type="domain" description="PAC" evidence="3">
    <location>
        <begin position="160"/>
        <end position="211"/>
    </location>
</feature>
<keyword evidence="4" id="KW-0418">Kinase</keyword>
<dbReference type="InterPro" id="IPR052155">
    <property type="entry name" value="Biofilm_reg_signaling"/>
</dbReference>
<evidence type="ECO:0000313" key="5">
    <source>
        <dbReference type="Proteomes" id="UP000075578"/>
    </source>
</evidence>
<organism evidence="4 5">
    <name type="scientific">Candidatus Methanofastidiosum methylothiophilum</name>
    <dbReference type="NCBI Taxonomy" id="1705564"/>
    <lineage>
        <taxon>Archaea</taxon>
        <taxon>Methanobacteriati</taxon>
        <taxon>Methanobacteriota</taxon>
        <taxon>Stenosarchaea group</taxon>
        <taxon>Candidatus Methanofastidiosia</taxon>
        <taxon>Candidatus Methanofastidiosales</taxon>
        <taxon>Candidatus Methanofastidiosaceae</taxon>
        <taxon>Candidatus Methanofastidiosum</taxon>
    </lineage>
</organism>
<evidence type="ECO:0000259" key="2">
    <source>
        <dbReference type="PROSITE" id="PS50112"/>
    </source>
</evidence>
<keyword evidence="1" id="KW-0812">Transmembrane</keyword>
<dbReference type="InterPro" id="IPR000700">
    <property type="entry name" value="PAS-assoc_C"/>
</dbReference>
<comment type="caution">
    <text evidence="4">The sequence shown here is derived from an EMBL/GenBank/DDBJ whole genome shotgun (WGS) entry which is preliminary data.</text>
</comment>
<dbReference type="NCBIfam" id="TIGR00229">
    <property type="entry name" value="sensory_box"/>
    <property type="match status" value="1"/>
</dbReference>
<dbReference type="EMBL" id="LNGD01000017">
    <property type="protein sequence ID" value="KYC53148.1"/>
    <property type="molecule type" value="Genomic_DNA"/>
</dbReference>
<sequence length="279" mass="32049">MNKIDDRLPFGNPITIVVIYVMISIVLIIFSDVVLSTIAKDVPTLTMLQSFKGMIYIIINAIIIYILVNRGFRSISESNEYIKENERKHNIILDTVGDIIVYVDKYGKIIDVNKRVEIKLGYKKDELLGKSFIDVGILDVKYMPVMAKMFRQGIDNKMGGKAELELKHKDGSTIVVEANNKFIFQNGEVVGAVTAFRDITERKKALVQIENNIEHFAHLIDHIRNPLAILSTFTQVKITDKDIKNKLLVQIERIDEIIKQLDEGWMDTEDTRKFLKDYK</sequence>
<dbReference type="PANTHER" id="PTHR44757">
    <property type="entry name" value="DIGUANYLATE CYCLASE DGCP"/>
    <property type="match status" value="1"/>
</dbReference>
<keyword evidence="4" id="KW-0808">Transferase</keyword>
<gene>
    <name evidence="4" type="ORF">AMQ74_00480</name>
</gene>
<dbReference type="CDD" id="cd00130">
    <property type="entry name" value="PAS"/>
    <property type="match status" value="1"/>
</dbReference>
<evidence type="ECO:0000256" key="1">
    <source>
        <dbReference type="SAM" id="Phobius"/>
    </source>
</evidence>
<accession>A0A150J7S9</accession>
<dbReference type="PROSITE" id="PS50113">
    <property type="entry name" value="PAC"/>
    <property type="match status" value="1"/>
</dbReference>
<dbReference type="Gene3D" id="3.30.450.20">
    <property type="entry name" value="PAS domain"/>
    <property type="match status" value="1"/>
</dbReference>
<protein>
    <submittedName>
        <fullName evidence="4">Sensory histidine kinase AtoS</fullName>
    </submittedName>
</protein>
<keyword evidence="1" id="KW-0472">Membrane</keyword>
<evidence type="ECO:0000313" key="4">
    <source>
        <dbReference type="EMBL" id="KYC53148.1"/>
    </source>
</evidence>
<dbReference type="PROSITE" id="PS50112">
    <property type="entry name" value="PAS"/>
    <property type="match status" value="1"/>
</dbReference>
<dbReference type="SMART" id="SM00091">
    <property type="entry name" value="PAS"/>
    <property type="match status" value="1"/>
</dbReference>
<feature type="transmembrane region" description="Helical" evidence="1">
    <location>
        <begin position="50"/>
        <end position="68"/>
    </location>
</feature>